<name>A0AA36CE98_9BILA</name>
<dbReference type="Proteomes" id="UP001177023">
    <property type="component" value="Unassembled WGS sequence"/>
</dbReference>
<keyword evidence="2" id="KW-1185">Reference proteome</keyword>
<dbReference type="EMBL" id="CATQJA010001331">
    <property type="protein sequence ID" value="CAJ0566776.1"/>
    <property type="molecule type" value="Genomic_DNA"/>
</dbReference>
<reference evidence="1" key="1">
    <citation type="submission" date="2023-06" db="EMBL/GenBank/DDBJ databases">
        <authorList>
            <person name="Delattre M."/>
        </authorList>
    </citation>
    <scope>NUCLEOTIDE SEQUENCE</scope>
    <source>
        <strain evidence="1">AF72</strain>
    </source>
</reference>
<dbReference type="AlphaFoldDB" id="A0AA36CE98"/>
<proteinExistence type="predicted"/>
<evidence type="ECO:0000313" key="2">
    <source>
        <dbReference type="Proteomes" id="UP001177023"/>
    </source>
</evidence>
<feature type="non-terminal residue" evidence="1">
    <location>
        <position position="1"/>
    </location>
</feature>
<comment type="caution">
    <text evidence="1">The sequence shown here is derived from an EMBL/GenBank/DDBJ whole genome shotgun (WGS) entry which is preliminary data.</text>
</comment>
<accession>A0AA36CE98</accession>
<evidence type="ECO:0000313" key="1">
    <source>
        <dbReference type="EMBL" id="CAJ0566776.1"/>
    </source>
</evidence>
<protein>
    <submittedName>
        <fullName evidence="1">Uncharacterized protein</fullName>
    </submittedName>
</protein>
<sequence length="936" mass="104039">MEGYQLMFGAGQIFKDRSYALSANAWQYNGWEVSPPQTFVSTKNETEQILEDMIRYEFNATSNSDVLKATTWLNVWPVDNVAIVMYVNSPQDIIDKAVLNYKRKDTTVIVAMGGQNLSGLGAEVVNSNADWIAYGLGNITTPHSTLQPGPECRALFVVDGSLNGQIGFKDQRAAIEGAGKTLYASSYSFGGNYWVYGGNFRPAEVPMTFYEDDDTFNKAIEAMKPADGVGVGNIENAISWINDWKIEKSVIVIFTARHFNINKAAKNYTSQWRTLAIGLLDKLELSDIGKVSSKDPKILGNDLLNMCQQFQSWSTHPTTPIPTTTPWTTQPPLPQCEVYFIFDGSDYGIKYAEQQRQAVFTAGKKMFADLDFYTNMWMYTNKSRDGELSYAIIYDEGQFVNMTWAQNFTGGSDSIVDAIKWLNDPRLYSWPLMVVFTGRCFIICLSESAYALPATSNNYGGYSQGQTEKIRVSHTRIIDVMINFGLQGGHLDIEYATKMLSNWEVEDAVIVLFTGSDPSAFEPAGRHYTRKACTVGVAVGADTSAFAARSLVYMQSLAIFDAVVELCQIDRTTPRPMLSTAWPGPPCRTLYVVDGSLNGKLVFEKQRATIRDSGKILYDSNSYAFGGNYWVYGGNFRPADVPLTFYANDVAFGNAVHDMTSPDGFTTGTIEILQPNINNAGKNYTSQWRTLAVGLRDKMDLSMIGKASSMDPAVLGNDLLGMCQQLQGWTTHPTTLPPTTTPWTTLPPLPQCEVYFVLDGSDYGTKYAEQQRQAVLTAGKKMFAELDFYTNLWMYTNKSKDGELSYGIIYEEGRFVNLTWAQNFTGGSDSIVDAIKWLNDPRLYSWPLMVVFTGSDDAQIRNASSTFIRKQFTIGVSLTDASMEPMGDHIATLDNLPDVFLSVCLNPPTHYPPPATTTAATPTLKQRRPEITIPKL</sequence>
<organism evidence="1 2">
    <name type="scientific">Mesorhabditis spiculigera</name>
    <dbReference type="NCBI Taxonomy" id="96644"/>
    <lineage>
        <taxon>Eukaryota</taxon>
        <taxon>Metazoa</taxon>
        <taxon>Ecdysozoa</taxon>
        <taxon>Nematoda</taxon>
        <taxon>Chromadorea</taxon>
        <taxon>Rhabditida</taxon>
        <taxon>Rhabditina</taxon>
        <taxon>Rhabditomorpha</taxon>
        <taxon>Rhabditoidea</taxon>
        <taxon>Rhabditidae</taxon>
        <taxon>Mesorhabditinae</taxon>
        <taxon>Mesorhabditis</taxon>
    </lineage>
</organism>
<gene>
    <name evidence="1" type="ORF">MSPICULIGERA_LOCUS5365</name>
</gene>